<dbReference type="Proteomes" id="UP000694925">
    <property type="component" value="Unplaced"/>
</dbReference>
<keyword evidence="2" id="KW-1185">Reference proteome</keyword>
<dbReference type="GeneID" id="113464181"/>
<feature type="region of interest" description="Disordered" evidence="1">
    <location>
        <begin position="78"/>
        <end position="101"/>
    </location>
</feature>
<dbReference type="KEGG" id="ccal:113464181"/>
<gene>
    <name evidence="3" type="primary">LOC113464181</name>
</gene>
<accession>A0AAJ7W9Q3</accession>
<name>A0AAJ7W9Q3_9HYME</name>
<proteinExistence type="predicted"/>
<reference evidence="3" key="1">
    <citation type="submission" date="2025-08" db="UniProtKB">
        <authorList>
            <consortium name="RefSeq"/>
        </authorList>
    </citation>
    <scope>IDENTIFICATION</scope>
    <source>
        <tissue evidence="3">Whole body</tissue>
    </source>
</reference>
<organism evidence="2 3">
    <name type="scientific">Ceratina calcarata</name>
    <dbReference type="NCBI Taxonomy" id="156304"/>
    <lineage>
        <taxon>Eukaryota</taxon>
        <taxon>Metazoa</taxon>
        <taxon>Ecdysozoa</taxon>
        <taxon>Arthropoda</taxon>
        <taxon>Hexapoda</taxon>
        <taxon>Insecta</taxon>
        <taxon>Pterygota</taxon>
        <taxon>Neoptera</taxon>
        <taxon>Endopterygota</taxon>
        <taxon>Hymenoptera</taxon>
        <taxon>Apocrita</taxon>
        <taxon>Aculeata</taxon>
        <taxon>Apoidea</taxon>
        <taxon>Anthophila</taxon>
        <taxon>Apidae</taxon>
        <taxon>Ceratina</taxon>
        <taxon>Zadontomerus</taxon>
    </lineage>
</organism>
<dbReference type="AlphaFoldDB" id="A0AAJ7W9Q3"/>
<evidence type="ECO:0000313" key="3">
    <source>
        <dbReference type="RefSeq" id="XP_026668376.1"/>
    </source>
</evidence>
<protein>
    <submittedName>
        <fullName evidence="3">Uncharacterized protein LOC113464181</fullName>
    </submittedName>
</protein>
<evidence type="ECO:0000313" key="2">
    <source>
        <dbReference type="Proteomes" id="UP000694925"/>
    </source>
</evidence>
<dbReference type="RefSeq" id="XP_026668376.1">
    <property type="nucleotide sequence ID" value="XM_026812575.1"/>
</dbReference>
<feature type="compositionally biased region" description="Basic residues" evidence="1">
    <location>
        <begin position="79"/>
        <end position="92"/>
    </location>
</feature>
<sequence>MFNLGSRNDGSFMFINPRSGVTAPVQLTMPPPTERVPLYAYYIHSESISLAALVHPDEQAKCIHTDPRRIMNTIPNLKKASKQRSRARKRSRTAFSSYIYD</sequence>
<evidence type="ECO:0000256" key="1">
    <source>
        <dbReference type="SAM" id="MobiDB-lite"/>
    </source>
</evidence>